<dbReference type="InterPro" id="IPR011600">
    <property type="entry name" value="Pept_C14_caspase"/>
</dbReference>
<dbReference type="SUPFAM" id="SSF52129">
    <property type="entry name" value="Caspase-like"/>
    <property type="match status" value="1"/>
</dbReference>
<sequence>MFRYIGVLLLICILGMSSSQAAGEMSIPVQSGVYKMYDQSHALIIGVSKYDPQTGWPVLPAVKKEIENVNAALTKQGFTTEIVTDPDFISLQKAVREFFNRRWSRDTRLILYFAGHGHSDQSEDMGYILPRDTLYFGDADFFQKAFSMSEIRAMLPNGRRAKHVLLVFNSCFSGSIFLTRRNTLPPEIAYLSDIDRPGWQYITAGTAQQEVPDNLSFSQAFIDGIEGGADRNKDELVTASELGFYINTQLASDYLTPQFGNDRSPNRKLGDLVFSSPKSDHVVGQLTAKSPDGAGLRKSTLRSQTVAAENKLFDGVELIYYRKTADGRKVSETLERSGIPYSVTRAELPDKFAVNSLACAPNTPIDAIKTLAIELLKNGVPLKRILRFRRPSEKPRRIELLSLTKNGRGIAELQSANLTIQQVESLNICPTFLGS</sequence>
<comment type="caution">
    <text evidence="3">The sequence shown here is derived from an EMBL/GenBank/DDBJ whole genome shotgun (WGS) entry which is preliminary data.</text>
</comment>
<name>A0ABW3FFX8_9HYPH</name>
<proteinExistence type="predicted"/>
<evidence type="ECO:0000313" key="3">
    <source>
        <dbReference type="EMBL" id="MFD0916507.1"/>
    </source>
</evidence>
<protein>
    <submittedName>
        <fullName evidence="3">Caspase domain-containing protein</fullName>
    </submittedName>
</protein>
<dbReference type="InterPro" id="IPR029030">
    <property type="entry name" value="Caspase-like_dom_sf"/>
</dbReference>
<organism evidence="3 4">
    <name type="scientific">Pseudahrensia aquimaris</name>
    <dbReference type="NCBI Taxonomy" id="744461"/>
    <lineage>
        <taxon>Bacteria</taxon>
        <taxon>Pseudomonadati</taxon>
        <taxon>Pseudomonadota</taxon>
        <taxon>Alphaproteobacteria</taxon>
        <taxon>Hyphomicrobiales</taxon>
        <taxon>Ahrensiaceae</taxon>
        <taxon>Pseudahrensia</taxon>
    </lineage>
</organism>
<dbReference type="Pfam" id="PF00656">
    <property type="entry name" value="Peptidase_C14"/>
    <property type="match status" value="1"/>
</dbReference>
<dbReference type="Proteomes" id="UP001597101">
    <property type="component" value="Unassembled WGS sequence"/>
</dbReference>
<evidence type="ECO:0000313" key="4">
    <source>
        <dbReference type="Proteomes" id="UP001597101"/>
    </source>
</evidence>
<feature type="signal peptide" evidence="1">
    <location>
        <begin position="1"/>
        <end position="21"/>
    </location>
</feature>
<keyword evidence="1" id="KW-0732">Signal</keyword>
<evidence type="ECO:0000259" key="2">
    <source>
        <dbReference type="Pfam" id="PF00656"/>
    </source>
</evidence>
<dbReference type="EMBL" id="JBHTJV010000006">
    <property type="protein sequence ID" value="MFD0916507.1"/>
    <property type="molecule type" value="Genomic_DNA"/>
</dbReference>
<gene>
    <name evidence="3" type="ORF">ACFQ14_08820</name>
</gene>
<reference evidence="4" key="1">
    <citation type="journal article" date="2019" name="Int. J. Syst. Evol. Microbiol.">
        <title>The Global Catalogue of Microorganisms (GCM) 10K type strain sequencing project: providing services to taxonomists for standard genome sequencing and annotation.</title>
        <authorList>
            <consortium name="The Broad Institute Genomics Platform"/>
            <consortium name="The Broad Institute Genome Sequencing Center for Infectious Disease"/>
            <person name="Wu L."/>
            <person name="Ma J."/>
        </authorList>
    </citation>
    <scope>NUCLEOTIDE SEQUENCE [LARGE SCALE GENOMIC DNA]</scope>
    <source>
        <strain evidence="4">CCUG 60023</strain>
    </source>
</reference>
<feature type="chain" id="PRO_5046125645" evidence="1">
    <location>
        <begin position="22"/>
        <end position="435"/>
    </location>
</feature>
<evidence type="ECO:0000256" key="1">
    <source>
        <dbReference type="SAM" id="SignalP"/>
    </source>
</evidence>
<keyword evidence="4" id="KW-1185">Reference proteome</keyword>
<feature type="domain" description="Peptidase C14 caspase" evidence="2">
    <location>
        <begin position="41"/>
        <end position="173"/>
    </location>
</feature>
<dbReference type="Gene3D" id="3.40.50.1460">
    <property type="match status" value="1"/>
</dbReference>
<accession>A0ABW3FFX8</accession>
<dbReference type="RefSeq" id="WP_377212370.1">
    <property type="nucleotide sequence ID" value="NZ_JBHTJV010000006.1"/>
</dbReference>